<dbReference type="Pfam" id="PF00046">
    <property type="entry name" value="Homeodomain"/>
    <property type="match status" value="1"/>
</dbReference>
<dbReference type="InterPro" id="IPR009057">
    <property type="entry name" value="Homeodomain-like_sf"/>
</dbReference>
<keyword evidence="1 2" id="KW-0371">Homeobox</keyword>
<keyword evidence="1 2" id="KW-0539">Nucleus</keyword>
<proteinExistence type="predicted"/>
<dbReference type="Gene3D" id="1.10.10.60">
    <property type="entry name" value="Homeodomain-like"/>
    <property type="match status" value="1"/>
</dbReference>
<dbReference type="GO" id="GO:0005634">
    <property type="term" value="C:nucleus"/>
    <property type="evidence" value="ECO:0007669"/>
    <property type="project" value="UniProtKB-SubCell"/>
</dbReference>
<dbReference type="SUPFAM" id="SSF46689">
    <property type="entry name" value="Homeodomain-like"/>
    <property type="match status" value="1"/>
</dbReference>
<dbReference type="EMBL" id="WWBZ02000073">
    <property type="protein sequence ID" value="KAF4301979.1"/>
    <property type="molecule type" value="Genomic_DNA"/>
</dbReference>
<name>A0A8H4IJJ4_9PEZI</name>
<dbReference type="PROSITE" id="PS50071">
    <property type="entry name" value="HOMEOBOX_2"/>
    <property type="match status" value="1"/>
</dbReference>
<feature type="domain" description="Homeobox" evidence="3">
    <location>
        <begin position="170"/>
        <end position="213"/>
    </location>
</feature>
<evidence type="ECO:0000313" key="5">
    <source>
        <dbReference type="Proteomes" id="UP000572817"/>
    </source>
</evidence>
<evidence type="ECO:0000256" key="2">
    <source>
        <dbReference type="RuleBase" id="RU000682"/>
    </source>
</evidence>
<dbReference type="OrthoDB" id="6159439at2759"/>
<dbReference type="Proteomes" id="UP000572817">
    <property type="component" value="Unassembled WGS sequence"/>
</dbReference>
<dbReference type="AlphaFoldDB" id="A0A8H4IJJ4"/>
<keyword evidence="1 2" id="KW-0238">DNA-binding</keyword>
<gene>
    <name evidence="4" type="ORF">GTA08_BOTSDO10345</name>
</gene>
<comment type="subcellular location">
    <subcellularLocation>
        <location evidence="1 2">Nucleus</location>
    </subcellularLocation>
</comment>
<sequence>MPPTSAPNATAAGPITLRPAAMNHNFLRAVVQIRRNRNVLCRTSIRPSDTAEQKMRKVQALHTAMIPRSRRIINQYVLCRSTMIGTVQIMKLDPNFIDAQLAPVEVFISDKRRDDSLTVAYQRHDLLEHAASCFEHKRGNVFYFVGSELNRLRVGAYVPGAAILSRRTMLEREIIQDSYPEESTFATIAGRIDLGVDVIKNWFRNNRSKVNDFQKIHADERCLDDTHDNRGGQLTEASVPIPATFDADSECSFDWSQFVNDDFPLSGPYQSKVSVESYAPVPNSRSSSNELIDRWMAEEHDGANPDAVRRAAEACHSRLPTMDPTSFWMDGLESLSLLAVTHAPLHTAEAVGKDAGYIHTRDH</sequence>
<dbReference type="CDD" id="cd00086">
    <property type="entry name" value="homeodomain"/>
    <property type="match status" value="1"/>
</dbReference>
<evidence type="ECO:0000256" key="1">
    <source>
        <dbReference type="PROSITE-ProRule" id="PRU00108"/>
    </source>
</evidence>
<dbReference type="InterPro" id="IPR001356">
    <property type="entry name" value="HD"/>
</dbReference>
<feature type="DNA-binding region" description="Homeobox" evidence="1">
    <location>
        <begin position="172"/>
        <end position="214"/>
    </location>
</feature>
<accession>A0A8H4IJJ4</accession>
<dbReference type="GO" id="GO:0003677">
    <property type="term" value="F:DNA binding"/>
    <property type="evidence" value="ECO:0007669"/>
    <property type="project" value="UniProtKB-UniRule"/>
</dbReference>
<organism evidence="4 5">
    <name type="scientific">Botryosphaeria dothidea</name>
    <dbReference type="NCBI Taxonomy" id="55169"/>
    <lineage>
        <taxon>Eukaryota</taxon>
        <taxon>Fungi</taxon>
        <taxon>Dikarya</taxon>
        <taxon>Ascomycota</taxon>
        <taxon>Pezizomycotina</taxon>
        <taxon>Dothideomycetes</taxon>
        <taxon>Dothideomycetes incertae sedis</taxon>
        <taxon>Botryosphaeriales</taxon>
        <taxon>Botryosphaeriaceae</taxon>
        <taxon>Botryosphaeria</taxon>
    </lineage>
</organism>
<reference evidence="4" key="1">
    <citation type="submission" date="2020-04" db="EMBL/GenBank/DDBJ databases">
        <title>Genome Assembly and Annotation of Botryosphaeria dothidea sdau 11-99, a Latent Pathogen of Apple Fruit Ring Rot in China.</title>
        <authorList>
            <person name="Yu C."/>
            <person name="Diao Y."/>
            <person name="Lu Q."/>
            <person name="Zhao J."/>
            <person name="Cui S."/>
            <person name="Peng C."/>
            <person name="He B."/>
            <person name="Liu H."/>
        </authorList>
    </citation>
    <scope>NUCLEOTIDE SEQUENCE [LARGE SCALE GENOMIC DNA]</scope>
    <source>
        <strain evidence="4">Sdau11-99</strain>
    </source>
</reference>
<keyword evidence="5" id="KW-1185">Reference proteome</keyword>
<protein>
    <recommendedName>
        <fullName evidence="3">Homeobox domain-containing protein</fullName>
    </recommendedName>
</protein>
<evidence type="ECO:0000259" key="3">
    <source>
        <dbReference type="PROSITE" id="PS50071"/>
    </source>
</evidence>
<comment type="caution">
    <text evidence="4">The sequence shown here is derived from an EMBL/GenBank/DDBJ whole genome shotgun (WGS) entry which is preliminary data.</text>
</comment>
<evidence type="ECO:0000313" key="4">
    <source>
        <dbReference type="EMBL" id="KAF4301979.1"/>
    </source>
</evidence>